<dbReference type="Pfam" id="PF00534">
    <property type="entry name" value="Glycos_transf_1"/>
    <property type="match status" value="1"/>
</dbReference>
<dbReference type="CDD" id="cd03794">
    <property type="entry name" value="GT4_WbuB-like"/>
    <property type="match status" value="1"/>
</dbReference>
<name>A0A2A4SY66_9DELT</name>
<dbReference type="AlphaFoldDB" id="A0A2A4SY66"/>
<sequence>MKILILTFYYQPDLSAGSFRMTAFVEQLSQMLGPEDSIEVITTMPNRYHTYEQEAQAVERKGNVLIRRIQLPPHQNGMVDQSKSFVSFALGTLKIVDREHYDLVLATSGRLFTAFLGALVKRKVGAKLYLDLRDIFADTIKNVLKNPLIKTLHPVLRLVESFTVKSANKVNLVSEGFSEYFREVSSKQVYSFYTNGIDSEFLEQDYTKKEKTEKKIILYAGNIGEGQGLEKIIPSSAKKLEATHEFWVIGDGGTKNKLQNEIENNQLNNVKLLSPIPRDQLVVKYAECDYLFLHLNDYDAFKKVLPSKLFEYAATGKPILAGVGGYARKFVNENIEGAQVFSPCDSEDFIQKLKGLSGNQYPREKFLHSFNRLNIVTQMAKDFLALSEGS</sequence>
<dbReference type="GO" id="GO:0016758">
    <property type="term" value="F:hexosyltransferase activity"/>
    <property type="evidence" value="ECO:0007669"/>
    <property type="project" value="TreeGrafter"/>
</dbReference>
<gene>
    <name evidence="2" type="ORF">COB67_10385</name>
</gene>
<organism evidence="2 3">
    <name type="scientific">SAR324 cluster bacterium</name>
    <dbReference type="NCBI Taxonomy" id="2024889"/>
    <lineage>
        <taxon>Bacteria</taxon>
        <taxon>Deltaproteobacteria</taxon>
        <taxon>SAR324 cluster</taxon>
    </lineage>
</organism>
<dbReference type="InterPro" id="IPR050194">
    <property type="entry name" value="Glycosyltransferase_grp1"/>
</dbReference>
<feature type="domain" description="Glycosyl transferase family 1" evidence="1">
    <location>
        <begin position="209"/>
        <end position="364"/>
    </location>
</feature>
<evidence type="ECO:0000313" key="2">
    <source>
        <dbReference type="EMBL" id="PCI26074.1"/>
    </source>
</evidence>
<keyword evidence="2" id="KW-0808">Transferase</keyword>
<dbReference type="EMBL" id="NVSR01000103">
    <property type="protein sequence ID" value="PCI26074.1"/>
    <property type="molecule type" value="Genomic_DNA"/>
</dbReference>
<evidence type="ECO:0000259" key="1">
    <source>
        <dbReference type="Pfam" id="PF00534"/>
    </source>
</evidence>
<dbReference type="PANTHER" id="PTHR45947:SF3">
    <property type="entry name" value="SULFOQUINOVOSYL TRANSFERASE SQD2"/>
    <property type="match status" value="1"/>
</dbReference>
<protein>
    <submittedName>
        <fullName evidence="2">Glycosyltransferase WbuB</fullName>
    </submittedName>
</protein>
<dbReference type="Gene3D" id="3.40.50.2000">
    <property type="entry name" value="Glycogen Phosphorylase B"/>
    <property type="match status" value="2"/>
</dbReference>
<reference evidence="3" key="1">
    <citation type="submission" date="2017-08" db="EMBL/GenBank/DDBJ databases">
        <title>A dynamic microbial community with high functional redundancy inhabits the cold, oxic subseafloor aquifer.</title>
        <authorList>
            <person name="Tully B.J."/>
            <person name="Wheat C.G."/>
            <person name="Glazer B.T."/>
            <person name="Huber J.A."/>
        </authorList>
    </citation>
    <scope>NUCLEOTIDE SEQUENCE [LARGE SCALE GENOMIC DNA]</scope>
</reference>
<dbReference type="SUPFAM" id="SSF53756">
    <property type="entry name" value="UDP-Glycosyltransferase/glycogen phosphorylase"/>
    <property type="match status" value="1"/>
</dbReference>
<proteinExistence type="predicted"/>
<dbReference type="Proteomes" id="UP000218113">
    <property type="component" value="Unassembled WGS sequence"/>
</dbReference>
<comment type="caution">
    <text evidence="2">The sequence shown here is derived from an EMBL/GenBank/DDBJ whole genome shotgun (WGS) entry which is preliminary data.</text>
</comment>
<dbReference type="InterPro" id="IPR001296">
    <property type="entry name" value="Glyco_trans_1"/>
</dbReference>
<evidence type="ECO:0000313" key="3">
    <source>
        <dbReference type="Proteomes" id="UP000218113"/>
    </source>
</evidence>
<dbReference type="PANTHER" id="PTHR45947">
    <property type="entry name" value="SULFOQUINOVOSYL TRANSFERASE SQD2"/>
    <property type="match status" value="1"/>
</dbReference>
<accession>A0A2A4SY66</accession>